<feature type="transmembrane region" description="Helical" evidence="6">
    <location>
        <begin position="460"/>
        <end position="479"/>
    </location>
</feature>
<feature type="transmembrane region" description="Helical" evidence="6">
    <location>
        <begin position="276"/>
        <end position="298"/>
    </location>
</feature>
<proteinExistence type="predicted"/>
<evidence type="ECO:0000256" key="1">
    <source>
        <dbReference type="ARBA" id="ARBA00004651"/>
    </source>
</evidence>
<accession>A0A2R6A814</accession>
<dbReference type="Proteomes" id="UP000240880">
    <property type="component" value="Unassembled WGS sequence"/>
</dbReference>
<comment type="caution">
    <text evidence="7">The sequence shown here is derived from an EMBL/GenBank/DDBJ whole genome shotgun (WGS) entry which is preliminary data.</text>
</comment>
<dbReference type="InterPro" id="IPR002293">
    <property type="entry name" value="AA/rel_permease1"/>
</dbReference>
<feature type="transmembrane region" description="Helical" evidence="6">
    <location>
        <begin position="392"/>
        <end position="412"/>
    </location>
</feature>
<name>A0A2R6A814_9ARCH</name>
<keyword evidence="5 6" id="KW-0472">Membrane</keyword>
<dbReference type="Gene3D" id="1.20.1740.10">
    <property type="entry name" value="Amino acid/polyamine transporter I"/>
    <property type="match status" value="1"/>
</dbReference>
<keyword evidence="3 6" id="KW-0812">Transmembrane</keyword>
<protein>
    <recommendedName>
        <fullName evidence="9">Amino acid permease/ SLC12A domain-containing protein</fullName>
    </recommendedName>
</protein>
<dbReference type="EMBL" id="NEXC01000067">
    <property type="protein sequence ID" value="PSN82536.1"/>
    <property type="molecule type" value="Genomic_DNA"/>
</dbReference>
<feature type="transmembrane region" description="Helical" evidence="6">
    <location>
        <begin position="418"/>
        <end position="440"/>
    </location>
</feature>
<keyword evidence="2" id="KW-1003">Cell membrane</keyword>
<evidence type="ECO:0000256" key="5">
    <source>
        <dbReference type="ARBA" id="ARBA00023136"/>
    </source>
</evidence>
<evidence type="ECO:0008006" key="9">
    <source>
        <dbReference type="Google" id="ProtNLM"/>
    </source>
</evidence>
<keyword evidence="4 6" id="KW-1133">Transmembrane helix</keyword>
<comment type="subcellular location">
    <subcellularLocation>
        <location evidence="1">Cell membrane</location>
        <topology evidence="1">Multi-pass membrane protein</topology>
    </subcellularLocation>
</comment>
<dbReference type="AlphaFoldDB" id="A0A2R6A814"/>
<evidence type="ECO:0000256" key="2">
    <source>
        <dbReference type="ARBA" id="ARBA00022475"/>
    </source>
</evidence>
<feature type="transmembrane region" description="Helical" evidence="6">
    <location>
        <begin position="491"/>
        <end position="509"/>
    </location>
</feature>
<dbReference type="Pfam" id="PF13520">
    <property type="entry name" value="AA_permease_2"/>
    <property type="match status" value="1"/>
</dbReference>
<feature type="transmembrane region" description="Helical" evidence="6">
    <location>
        <begin position="55"/>
        <end position="78"/>
    </location>
</feature>
<dbReference type="PANTHER" id="PTHR42770:SF7">
    <property type="entry name" value="MEMBRANE PROTEIN"/>
    <property type="match status" value="1"/>
</dbReference>
<evidence type="ECO:0000313" key="8">
    <source>
        <dbReference type="Proteomes" id="UP000240880"/>
    </source>
</evidence>
<dbReference type="PIRSF" id="PIRSF006060">
    <property type="entry name" value="AA_transporter"/>
    <property type="match status" value="1"/>
</dbReference>
<evidence type="ECO:0000313" key="7">
    <source>
        <dbReference type="EMBL" id="PSN82536.1"/>
    </source>
</evidence>
<feature type="transmembrane region" description="Helical" evidence="6">
    <location>
        <begin position="343"/>
        <end position="371"/>
    </location>
</feature>
<dbReference type="InterPro" id="IPR050367">
    <property type="entry name" value="APC_superfamily"/>
</dbReference>
<feature type="transmembrane region" description="Helical" evidence="6">
    <location>
        <begin position="90"/>
        <end position="109"/>
    </location>
</feature>
<feature type="transmembrane region" description="Helical" evidence="6">
    <location>
        <begin position="146"/>
        <end position="169"/>
    </location>
</feature>
<feature type="transmembrane region" description="Helical" evidence="6">
    <location>
        <begin position="175"/>
        <end position="198"/>
    </location>
</feature>
<feature type="transmembrane region" description="Helical" evidence="6">
    <location>
        <begin position="23"/>
        <end position="43"/>
    </location>
</feature>
<dbReference type="GO" id="GO:0005886">
    <property type="term" value="C:plasma membrane"/>
    <property type="evidence" value="ECO:0007669"/>
    <property type="project" value="UniProtKB-SubCell"/>
</dbReference>
<evidence type="ECO:0000256" key="3">
    <source>
        <dbReference type="ARBA" id="ARBA00022692"/>
    </source>
</evidence>
<dbReference type="GO" id="GO:0022857">
    <property type="term" value="F:transmembrane transporter activity"/>
    <property type="evidence" value="ECO:0007669"/>
    <property type="project" value="InterPro"/>
</dbReference>
<evidence type="ECO:0000256" key="6">
    <source>
        <dbReference type="SAM" id="Phobius"/>
    </source>
</evidence>
<dbReference type="PANTHER" id="PTHR42770">
    <property type="entry name" value="AMINO ACID TRANSPORTER-RELATED"/>
    <property type="match status" value="1"/>
</dbReference>
<evidence type="ECO:0000256" key="4">
    <source>
        <dbReference type="ARBA" id="ARBA00022989"/>
    </source>
</evidence>
<organism evidence="7 8">
    <name type="scientific">Candidatus Marsarchaeota G1 archaeon OSP_D</name>
    <dbReference type="NCBI Taxonomy" id="1978155"/>
    <lineage>
        <taxon>Archaea</taxon>
        <taxon>Candidatus Marsarchaeota</taxon>
        <taxon>Candidatus Marsarchaeota group 1</taxon>
    </lineage>
</organism>
<sequence length="531" mass="58419">MSKKTFVREATGLVKEISGYEVLFYNIAQINIGIGLAYVLLFLPSFYPGSSVELSVAITTLGVLPFALVYAFIGIVYPRSGADYVFTSRTIGGFVGFVTSFNFVVWELFYVGWTGWAFSNLGLSPFFSLLGYTFNSATFEKLGSILLQPTPSFVVGLLSILGFGALLMFGRRTYFRYQTVSMVLGMLSLVLMGALLAISSKNAFISAFNSFSHSVGSSLSYNAVIQQASSTGYPLNVPFSLKQTLFATPWPFLALAITMMSVSFAGEVKSPAKSQLFGIVGAQLISASFFIVLSYFMISKIGYQFLGSISYLYYTNASAYTLPTPPYFQVFAVLLTNNAVLRLIILLGMVVWSALWIPVIMLYCVRTIFAWSFDKMAPVLLASVSEKHHTPIYSSLVSILGGIFFLLLVVYTPYFATLVGMLGLALTILVVCVAAMLYPFKKKEEFEGSQIRYRVFNAPLITLLGALACLFLVFMIYRFSVDSVVAANTPTNEIAVLSILVAGVVYYFVAKSVRKRQGVNLELVFREIPPD</sequence>
<reference evidence="7 8" key="1">
    <citation type="submission" date="2017-04" db="EMBL/GenBank/DDBJ databases">
        <title>Novel microbial lineages endemic to geothermal iron-oxide mats fill important gaps in the evolutionary history of Archaea.</title>
        <authorList>
            <person name="Jay Z.J."/>
            <person name="Beam J.P."/>
            <person name="Dlakic M."/>
            <person name="Rusch D.B."/>
            <person name="Kozubal M.A."/>
            <person name="Inskeep W.P."/>
        </authorList>
    </citation>
    <scope>NUCLEOTIDE SEQUENCE [LARGE SCALE GENOMIC DNA]</scope>
    <source>
        <strain evidence="7">OSP_D</strain>
    </source>
</reference>
<gene>
    <name evidence="7" type="ORF">B9Q01_07720</name>
</gene>
<feature type="transmembrane region" description="Helical" evidence="6">
    <location>
        <begin position="245"/>
        <end position="264"/>
    </location>
</feature>